<name>Q30ZJ4_OLEA2</name>
<reference evidence="7 8" key="1">
    <citation type="journal article" date="2011" name="J. Bacteriol.">
        <title>Complete genome sequence and updated annotation of Desulfovibrio alaskensis G20.</title>
        <authorList>
            <person name="Hauser L.J."/>
            <person name="Land M.L."/>
            <person name="Brown S.D."/>
            <person name="Larimer F."/>
            <person name="Keller K.L."/>
            <person name="Rapp-Giles B.J."/>
            <person name="Price M.N."/>
            <person name="Lin M."/>
            <person name="Bruce D.C."/>
            <person name="Detter J.C."/>
            <person name="Tapia R."/>
            <person name="Han C.S."/>
            <person name="Goodwin L.A."/>
            <person name="Cheng J.F."/>
            <person name="Pitluck S."/>
            <person name="Copeland A."/>
            <person name="Lucas S."/>
            <person name="Nolan M."/>
            <person name="Lapidus A.L."/>
            <person name="Palumbo A.V."/>
            <person name="Wall J.D."/>
        </authorList>
    </citation>
    <scope>NUCLEOTIDE SEQUENCE [LARGE SCALE GENOMIC DNA]</scope>
    <source>
        <strain evidence="8">ATCC BAA 1058 / DSM 17464 / G20</strain>
    </source>
</reference>
<proteinExistence type="predicted"/>
<dbReference type="PRINTS" id="PR00996">
    <property type="entry name" value="CHERMTFRASE"/>
</dbReference>
<evidence type="ECO:0000256" key="4">
    <source>
        <dbReference type="ARBA" id="ARBA00022679"/>
    </source>
</evidence>
<evidence type="ECO:0000256" key="2">
    <source>
        <dbReference type="ARBA" id="ARBA00012534"/>
    </source>
</evidence>
<dbReference type="InterPro" id="IPR026024">
    <property type="entry name" value="Chemotaxis_MeTrfase_CheR"/>
</dbReference>
<dbReference type="EC" id="2.1.1.80" evidence="2"/>
<dbReference type="RefSeq" id="WP_011368006.1">
    <property type="nucleotide sequence ID" value="NC_007519.1"/>
</dbReference>
<evidence type="ECO:0000313" key="7">
    <source>
        <dbReference type="EMBL" id="ABB38902.1"/>
    </source>
</evidence>
<dbReference type="InterPro" id="IPR022641">
    <property type="entry name" value="CheR_N"/>
</dbReference>
<dbReference type="PANTHER" id="PTHR24422">
    <property type="entry name" value="CHEMOTAXIS PROTEIN METHYLTRANSFERASE"/>
    <property type="match status" value="1"/>
</dbReference>
<keyword evidence="4 7" id="KW-0808">Transferase</keyword>
<dbReference type="Proteomes" id="UP000002710">
    <property type="component" value="Chromosome"/>
</dbReference>
<protein>
    <recommendedName>
        <fullName evidence="2">protein-glutamate O-methyltransferase</fullName>
        <ecNumber evidence="2">2.1.1.80</ecNumber>
    </recommendedName>
</protein>
<feature type="domain" description="CheR-type methyltransferase" evidence="6">
    <location>
        <begin position="13"/>
        <end position="283"/>
    </location>
</feature>
<dbReference type="InterPro" id="IPR029063">
    <property type="entry name" value="SAM-dependent_MTases_sf"/>
</dbReference>
<dbReference type="eggNOG" id="COG1352">
    <property type="taxonomic scope" value="Bacteria"/>
</dbReference>
<evidence type="ECO:0000259" key="6">
    <source>
        <dbReference type="PROSITE" id="PS50123"/>
    </source>
</evidence>
<dbReference type="InterPro" id="IPR050903">
    <property type="entry name" value="Bact_Chemotaxis_MeTrfase"/>
</dbReference>
<dbReference type="GO" id="GO:0032259">
    <property type="term" value="P:methylation"/>
    <property type="evidence" value="ECO:0007669"/>
    <property type="project" value="UniProtKB-KW"/>
</dbReference>
<organism evidence="7 8">
    <name type="scientific">Oleidesulfovibrio alaskensis (strain ATCC BAA-1058 / DSM 17464 / G20)</name>
    <name type="common">Desulfovibrio alaskensis</name>
    <dbReference type="NCBI Taxonomy" id="207559"/>
    <lineage>
        <taxon>Bacteria</taxon>
        <taxon>Pseudomonadati</taxon>
        <taxon>Thermodesulfobacteriota</taxon>
        <taxon>Desulfovibrionia</taxon>
        <taxon>Desulfovibrionales</taxon>
        <taxon>Desulfovibrionaceae</taxon>
        <taxon>Oleidesulfovibrio</taxon>
    </lineage>
</organism>
<dbReference type="SUPFAM" id="SSF47757">
    <property type="entry name" value="Chemotaxis receptor methyltransferase CheR, N-terminal domain"/>
    <property type="match status" value="1"/>
</dbReference>
<dbReference type="Pfam" id="PF01739">
    <property type="entry name" value="CheR"/>
    <property type="match status" value="1"/>
</dbReference>
<dbReference type="EMBL" id="CP000112">
    <property type="protein sequence ID" value="ABB38902.1"/>
    <property type="molecule type" value="Genomic_DNA"/>
</dbReference>
<evidence type="ECO:0000256" key="3">
    <source>
        <dbReference type="ARBA" id="ARBA00022603"/>
    </source>
</evidence>
<dbReference type="InterPro" id="IPR022642">
    <property type="entry name" value="CheR_C"/>
</dbReference>
<dbReference type="STRING" id="207559.Dde_2105"/>
<comment type="catalytic activity">
    <reaction evidence="1">
        <text>L-glutamyl-[protein] + S-adenosyl-L-methionine = [protein]-L-glutamate 5-O-methyl ester + S-adenosyl-L-homocysteine</text>
        <dbReference type="Rhea" id="RHEA:24452"/>
        <dbReference type="Rhea" id="RHEA-COMP:10208"/>
        <dbReference type="Rhea" id="RHEA-COMP:10311"/>
        <dbReference type="ChEBI" id="CHEBI:29973"/>
        <dbReference type="ChEBI" id="CHEBI:57856"/>
        <dbReference type="ChEBI" id="CHEBI:59789"/>
        <dbReference type="ChEBI" id="CHEBI:82795"/>
        <dbReference type="EC" id="2.1.1.80"/>
    </reaction>
</comment>
<dbReference type="SMART" id="SM00138">
    <property type="entry name" value="MeTrc"/>
    <property type="match status" value="1"/>
</dbReference>
<dbReference type="Gene3D" id="1.10.155.10">
    <property type="entry name" value="Chemotaxis receptor methyltransferase CheR, N-terminal domain"/>
    <property type="match status" value="1"/>
</dbReference>
<evidence type="ECO:0000256" key="5">
    <source>
        <dbReference type="ARBA" id="ARBA00022691"/>
    </source>
</evidence>
<evidence type="ECO:0000256" key="1">
    <source>
        <dbReference type="ARBA" id="ARBA00001541"/>
    </source>
</evidence>
<dbReference type="InterPro" id="IPR000780">
    <property type="entry name" value="CheR_MeTrfase"/>
</dbReference>
<dbReference type="InterPro" id="IPR036804">
    <property type="entry name" value="CheR_N_sf"/>
</dbReference>
<dbReference type="PROSITE" id="PS50123">
    <property type="entry name" value="CHER"/>
    <property type="match status" value="1"/>
</dbReference>
<dbReference type="PANTHER" id="PTHR24422:SF26">
    <property type="entry name" value="CHEMOTAXIS PROTEIN METHYLTRANSFERASE"/>
    <property type="match status" value="1"/>
</dbReference>
<keyword evidence="8" id="KW-1185">Reference proteome</keyword>
<sequence length="283" mass="32985">MAATTGIAHPRVMSSKSFQKLSQFIHTQVGIKLPQGKKVMLEARLQKRLRVLGMDSYESYVDFLFTEKGQQSELRPLIDVVTTNTTEFFREPKHFEILVQDILPEWMRRTGGHRTLRLWSAGCSFGMEPYTLSMVMHEFAGWNKSFSFSILATDISTRALQHAARGVYEQDKIGSIPQQFRKKYLLRSKDPNKALVRMGPELRQTIDFRRLNFMEEFSFDKELDIIFCRNVIIYFDKPTQERLFRQFCRCLQKDGHLFIGHSESLSGMALPLEQIAPTVYRRV</sequence>
<dbReference type="PIRSF" id="PIRSF000410">
    <property type="entry name" value="CheR"/>
    <property type="match status" value="1"/>
</dbReference>
<keyword evidence="3 7" id="KW-0489">Methyltransferase</keyword>
<evidence type="ECO:0000313" key="8">
    <source>
        <dbReference type="Proteomes" id="UP000002710"/>
    </source>
</evidence>
<dbReference type="Gene3D" id="3.40.50.150">
    <property type="entry name" value="Vaccinia Virus protein VP39"/>
    <property type="match status" value="1"/>
</dbReference>
<dbReference type="HOGENOM" id="CLU_025854_0_0_7"/>
<dbReference type="AlphaFoldDB" id="Q30ZJ4"/>
<gene>
    <name evidence="7" type="ordered locus">Dde_2105</name>
</gene>
<dbReference type="GO" id="GO:0008983">
    <property type="term" value="F:protein-glutamate O-methyltransferase activity"/>
    <property type="evidence" value="ECO:0007669"/>
    <property type="project" value="UniProtKB-EC"/>
</dbReference>
<dbReference type="SUPFAM" id="SSF53335">
    <property type="entry name" value="S-adenosyl-L-methionine-dependent methyltransferases"/>
    <property type="match status" value="1"/>
</dbReference>
<keyword evidence="5" id="KW-0949">S-adenosyl-L-methionine</keyword>
<dbReference type="Pfam" id="PF03705">
    <property type="entry name" value="CheR_N"/>
    <property type="match status" value="1"/>
</dbReference>
<accession>Q30ZJ4</accession>
<dbReference type="KEGG" id="dde:Dde_2105"/>